<feature type="compositionally biased region" description="Polar residues" evidence="1">
    <location>
        <begin position="268"/>
        <end position="287"/>
    </location>
</feature>
<feature type="region of interest" description="Disordered" evidence="1">
    <location>
        <begin position="249"/>
        <end position="291"/>
    </location>
</feature>
<evidence type="ECO:0000313" key="3">
    <source>
        <dbReference type="EMBL" id="KAJ3254633.1"/>
    </source>
</evidence>
<feature type="region of interest" description="Disordered" evidence="1">
    <location>
        <begin position="1524"/>
        <end position="1557"/>
    </location>
</feature>
<evidence type="ECO:0000259" key="2">
    <source>
        <dbReference type="PROSITE" id="PS50004"/>
    </source>
</evidence>
<gene>
    <name evidence="3" type="ORF">HK103_007043</name>
</gene>
<dbReference type="Pfam" id="PF00168">
    <property type="entry name" value="C2"/>
    <property type="match status" value="1"/>
</dbReference>
<dbReference type="EMBL" id="JADGKB010000081">
    <property type="protein sequence ID" value="KAJ3254633.1"/>
    <property type="molecule type" value="Genomic_DNA"/>
</dbReference>
<protein>
    <recommendedName>
        <fullName evidence="2">C2 domain-containing protein</fullName>
    </recommendedName>
</protein>
<dbReference type="InterPro" id="IPR035892">
    <property type="entry name" value="C2_domain_sf"/>
</dbReference>
<feature type="compositionally biased region" description="Low complexity" evidence="1">
    <location>
        <begin position="1526"/>
        <end position="1541"/>
    </location>
</feature>
<organism evidence="3 4">
    <name type="scientific">Boothiomyces macroporosus</name>
    <dbReference type="NCBI Taxonomy" id="261099"/>
    <lineage>
        <taxon>Eukaryota</taxon>
        <taxon>Fungi</taxon>
        <taxon>Fungi incertae sedis</taxon>
        <taxon>Chytridiomycota</taxon>
        <taxon>Chytridiomycota incertae sedis</taxon>
        <taxon>Chytridiomycetes</taxon>
        <taxon>Rhizophydiales</taxon>
        <taxon>Terramycetaceae</taxon>
        <taxon>Boothiomyces</taxon>
    </lineage>
</organism>
<comment type="caution">
    <text evidence="3">The sequence shown here is derived from an EMBL/GenBank/DDBJ whole genome shotgun (WGS) entry which is preliminary data.</text>
</comment>
<evidence type="ECO:0000256" key="1">
    <source>
        <dbReference type="SAM" id="MobiDB-lite"/>
    </source>
</evidence>
<dbReference type="CDD" id="cd00030">
    <property type="entry name" value="C2"/>
    <property type="match status" value="1"/>
</dbReference>
<dbReference type="Gene3D" id="2.60.40.150">
    <property type="entry name" value="C2 domain"/>
    <property type="match status" value="1"/>
</dbReference>
<dbReference type="SUPFAM" id="SSF49562">
    <property type="entry name" value="C2 domain (Calcium/lipid-binding domain, CaLB)"/>
    <property type="match status" value="1"/>
</dbReference>
<sequence>MKSLPPSVSGKTRWILDLNFNSSIKYDFIKIQWWGSAKQTIKERVSYEIKVLYTDVVYSGTKEKKELLGTCDFEPILNPPTTRFNIPIMKNKIKIGNLNITARISTSTKIPVVQESKKKPSQNLKQDRESKNEPMSNQSEPPIEGAKQEADILQEDTEMDHVSLGLDEIKYVTPNTNIPQPQMLEHTELLSVSEPQQMTVLENKEKDINIDFDELDFDAKLRQIYKETEINLKRLELGKSVETLSKLDEEEIKEFQPPQNENKEENNLQSKPSNVIQDSGTDTTPNVSDDSLSDMLSELEYFDVDKDEDLVRILNSKHGKSLIEDESIQSSLPSEKLETPKLQLPQFIHEKLLNVFALNMNMSSLELSNVQCPTSIWIEYEIKSLTESNSTRLQQKVPIPYKTPKLIKLNHQKTHPISKFDINSVIDFKIYAIAAKKYSVMGKVKESNDEIWRCYSQYKLADLVYCTDFKSKQELLITLEGGANKPWDVYGTLHVDFELLLQGTPKTLETVKQVPEATKTRYFNIHISTISSVQPPVNPSLLYVTFKLFNAETIIKTIPLKHHPDFNLTTGQLNPPLDFAFSHTIPVQSIDAKFLVLEVRCIGVKDSLLGLVKLPVYLLTGQGFVQVPETEYPIYDLFGGSTNGWLKVGLKLGQLSDILPKEPKKEEAIIETKPPVIENKSPPKVEITKQNVECVIQLDIHQACGIYGLLKAARAVFPEVVSMMDNLPEVIVQFDLFPPSDPSDIIQTEPVYSFIPEIEYSVQLVLDKIDSGLIKWSRTGKCEGKIICGGTQVGDFSVPADSLFKDGFSGWVEIIDVNGEANGGILVDMKLLNSNDLKSIATQIHYVDLEVEVESVGQRVVCSLFNSIGNADLVNGKCSIMMENVSIENTNQCKLRVQVESDTVWHGFVEIPVKALLQDCKTVKNRGKYSEMSYSGLLIDPESIDLGGNGISLVIRMKTSAIKSNIDKSKKTHSVTQTERNLANPPKLPILVESKSATQIPIENGSVLTGPDNLDLQKIPERTISKPAPERTIPLYITIEKAMNLPLLEDPLAQSLSSPFVSNNITQTVPPNCKVVFTDGNKSFETPIIRGQTNPNWSHSFQILIPNTHESLLSYKTLKTLDFKVVSVNDGIEDLIGTCQVSTSLLFSGVCEIYGWYPIKNSIIVGQLMIRVYPGSNLLHCLQEYENVDYGIYDDVIPQSISTEKRLFEKSVPENPQTSFVKSKSSNCSVNSLQSKSVRSKSELKNVTAVVPASQNVDTWVWDGVKWDHRQVDKMEPANSNLEAPTPDPVFIPELHVDSFGKSISETVKDLDQLTKNMMERLNNMNIDERLKNVGASNEKDQSFVTNQEKTMSPLLKLSDLDEESINRPLSPIMDLLLKDSVRIEKEDSKAQASIQNEKKDLLDQSPEIVSKVATNSENIVLSTTEKTLSKENAETEKFDIIGQKSPAKDTESTQLDEAEIILPPSNAIGEIVDKYKEFAKADHEELESDKIAAVRSIIEDEGQLDSKNIQDLVDIKQPMNMDVTSDSFSSSISQPNSMSSPLKEKENTQKPPLIPGYKQLPAEITLNFKKSTIKPTDKLQTESTIERILANVSEESGNRIQKVFKELNK</sequence>
<dbReference type="PROSITE" id="PS50004">
    <property type="entry name" value="C2"/>
    <property type="match status" value="1"/>
</dbReference>
<keyword evidence="4" id="KW-1185">Reference proteome</keyword>
<name>A0AAD5Y263_9FUNG</name>
<dbReference type="SMART" id="SM00239">
    <property type="entry name" value="C2"/>
    <property type="match status" value="1"/>
</dbReference>
<proteinExistence type="predicted"/>
<feature type="domain" description="C2" evidence="2">
    <location>
        <begin position="1015"/>
        <end position="1157"/>
    </location>
</feature>
<accession>A0AAD5Y263</accession>
<evidence type="ECO:0000313" key="4">
    <source>
        <dbReference type="Proteomes" id="UP001210925"/>
    </source>
</evidence>
<dbReference type="InterPro" id="IPR000008">
    <property type="entry name" value="C2_dom"/>
</dbReference>
<reference evidence="3" key="1">
    <citation type="submission" date="2020-05" db="EMBL/GenBank/DDBJ databases">
        <title>Phylogenomic resolution of chytrid fungi.</title>
        <authorList>
            <person name="Stajich J.E."/>
            <person name="Amses K."/>
            <person name="Simmons R."/>
            <person name="Seto K."/>
            <person name="Myers J."/>
            <person name="Bonds A."/>
            <person name="Quandt C.A."/>
            <person name="Barry K."/>
            <person name="Liu P."/>
            <person name="Grigoriev I."/>
            <person name="Longcore J.E."/>
            <person name="James T.Y."/>
        </authorList>
    </citation>
    <scope>NUCLEOTIDE SEQUENCE</scope>
    <source>
        <strain evidence="3">PLAUS21</strain>
    </source>
</reference>
<dbReference type="Proteomes" id="UP001210925">
    <property type="component" value="Unassembled WGS sequence"/>
</dbReference>
<feature type="region of interest" description="Disordered" evidence="1">
    <location>
        <begin position="109"/>
        <end position="145"/>
    </location>
</feature>